<dbReference type="Proteomes" id="UP000767854">
    <property type="component" value="Unassembled WGS sequence"/>
</dbReference>
<dbReference type="InterPro" id="IPR051167">
    <property type="entry name" value="Prolyl_oligopep/macrocyclase"/>
</dbReference>
<evidence type="ECO:0000256" key="1">
    <source>
        <dbReference type="ARBA" id="ARBA00001070"/>
    </source>
</evidence>
<dbReference type="EMBL" id="JAFBDT010000003">
    <property type="protein sequence ID" value="MBM7561140.1"/>
    <property type="molecule type" value="Genomic_DNA"/>
</dbReference>
<evidence type="ECO:0000256" key="5">
    <source>
        <dbReference type="ARBA" id="ARBA00022825"/>
    </source>
</evidence>
<evidence type="ECO:0000313" key="8">
    <source>
        <dbReference type="EMBL" id="MBM7561140.1"/>
    </source>
</evidence>
<dbReference type="Gene3D" id="3.40.50.1820">
    <property type="entry name" value="alpha/beta hydrolase"/>
    <property type="match status" value="1"/>
</dbReference>
<gene>
    <name evidence="8" type="ORF">JOC49_000657</name>
</gene>
<dbReference type="EC" id="3.4.21.26" evidence="2"/>
<dbReference type="PANTHER" id="PTHR42881:SF2">
    <property type="entry name" value="PROLYL ENDOPEPTIDASE"/>
    <property type="match status" value="1"/>
</dbReference>
<dbReference type="GO" id="GO:0004252">
    <property type="term" value="F:serine-type endopeptidase activity"/>
    <property type="evidence" value="ECO:0007669"/>
    <property type="project" value="UniProtKB-EC"/>
</dbReference>
<evidence type="ECO:0000259" key="7">
    <source>
        <dbReference type="Pfam" id="PF02897"/>
    </source>
</evidence>
<dbReference type="Pfam" id="PF00326">
    <property type="entry name" value="Peptidase_S9"/>
    <property type="match status" value="1"/>
</dbReference>
<dbReference type="RefSeq" id="WP_204662269.1">
    <property type="nucleotide sequence ID" value="NZ_JAFBDT010000003.1"/>
</dbReference>
<comment type="caution">
    <text evidence="8">The sequence shown here is derived from an EMBL/GenBank/DDBJ whole genome shotgun (WGS) entry which is preliminary data.</text>
</comment>
<proteinExistence type="predicted"/>
<keyword evidence="3" id="KW-0645">Protease</keyword>
<dbReference type="InterPro" id="IPR002470">
    <property type="entry name" value="Peptidase_S9A"/>
</dbReference>
<accession>A0ABS2MP08</accession>
<keyword evidence="4 8" id="KW-0378">Hydrolase</keyword>
<dbReference type="PANTHER" id="PTHR42881">
    <property type="entry name" value="PROLYL ENDOPEPTIDASE"/>
    <property type="match status" value="1"/>
</dbReference>
<feature type="domain" description="Peptidase S9A N-terminal" evidence="7">
    <location>
        <begin position="5"/>
        <end position="401"/>
    </location>
</feature>
<dbReference type="PRINTS" id="PR00862">
    <property type="entry name" value="PROLIGOPTASE"/>
</dbReference>
<dbReference type="InterPro" id="IPR029058">
    <property type="entry name" value="AB_hydrolase_fold"/>
</dbReference>
<reference evidence="8 9" key="1">
    <citation type="submission" date="2021-01" db="EMBL/GenBank/DDBJ databases">
        <title>Genomic Encyclopedia of Type Strains, Phase IV (KMG-IV): sequencing the most valuable type-strain genomes for metagenomic binning, comparative biology and taxonomic classification.</title>
        <authorList>
            <person name="Goeker M."/>
        </authorList>
    </citation>
    <scope>NUCLEOTIDE SEQUENCE [LARGE SCALE GENOMIC DNA]</scope>
    <source>
        <strain evidence="8 9">DSM 24436</strain>
    </source>
</reference>
<evidence type="ECO:0000259" key="6">
    <source>
        <dbReference type="Pfam" id="PF00326"/>
    </source>
</evidence>
<keyword evidence="9" id="KW-1185">Reference proteome</keyword>
<dbReference type="SUPFAM" id="SSF50993">
    <property type="entry name" value="Peptidase/esterase 'gauge' domain"/>
    <property type="match status" value="1"/>
</dbReference>
<protein>
    <recommendedName>
        <fullName evidence="2">prolyl oligopeptidase</fullName>
        <ecNumber evidence="2">3.4.21.26</ecNumber>
    </recommendedName>
</protein>
<evidence type="ECO:0000313" key="9">
    <source>
        <dbReference type="Proteomes" id="UP000767854"/>
    </source>
</evidence>
<organism evidence="8 9">
    <name type="scientific">Fusibacter tunisiensis</name>
    <dbReference type="NCBI Taxonomy" id="1008308"/>
    <lineage>
        <taxon>Bacteria</taxon>
        <taxon>Bacillati</taxon>
        <taxon>Bacillota</taxon>
        <taxon>Clostridia</taxon>
        <taxon>Eubacteriales</taxon>
        <taxon>Eubacteriales Family XII. Incertae Sedis</taxon>
        <taxon>Fusibacter</taxon>
    </lineage>
</organism>
<evidence type="ECO:0000256" key="4">
    <source>
        <dbReference type="ARBA" id="ARBA00022801"/>
    </source>
</evidence>
<dbReference type="InterPro" id="IPR023302">
    <property type="entry name" value="Pept_S9A_N"/>
</dbReference>
<dbReference type="Gene3D" id="2.130.10.120">
    <property type="entry name" value="Prolyl oligopeptidase, N-terminal domain"/>
    <property type="match status" value="1"/>
</dbReference>
<evidence type="ECO:0000256" key="2">
    <source>
        <dbReference type="ARBA" id="ARBA00011897"/>
    </source>
</evidence>
<keyword evidence="5" id="KW-0720">Serine protease</keyword>
<sequence>MYTYPSTRKEDVKEIHFGQQVEDPYRWMEDDSDPDLKDWIKAQNALTESVLSQMPGRANIKTRLKELYNYEKFGGVRRIGDSIVFSMNSGLQSQYVYYIQKGLQGKPEILLDPNTLSDDGTVAVTLNGASKDHRYLACLKSESGSDWQEIIILDLENKQPLKDTIKNVKFTLVSWLNDGFYYSSYEKPETGKELSAKNENMKIYYHKLGTDQSKDKLIFEDPKHPLRYSSLTVSKDTKNLILTLSEGTYGNEIRIKPAQETGPFKTLFTGFNYEYDYLGESDEWLYFLTDDKAFRKKIIQINPNTLEQKDFIAEGALNLQNAWKFGDLFVLIYLEDVVSKVILMDAKGNPKTEWALPGIGMVYDMSASDDSEEILFTYGSFVSPLALMAFNKKTYEITPFKTSTLTYDVNALTTTQIFCTSKDGTQVPVFLTHKKDMKLNGKNPTLLYAYGGFNISLPPAYNPANIYLIEQGGIYAQANIRGGSEYGEGWHRDGMRHKKQNVFDDFIAVAETLIEKKYTSSAKLSIQGGSNGGLLMGAVVNQRPDLFKAVFPQVGVMDMLRYHKFTIGWGWVVEYGNPEEEADFKTVYAYSPLHNIEAKDYPAIMVMTADHDDRVVPAHSFKYISTLQAKNTSDAPMLIRIDEKAGHGAGKSIEKIIDEQTDKFTFMGI</sequence>
<evidence type="ECO:0000256" key="3">
    <source>
        <dbReference type="ARBA" id="ARBA00022670"/>
    </source>
</evidence>
<name>A0ABS2MP08_9FIRM</name>
<feature type="domain" description="Peptidase S9 prolyl oligopeptidase catalytic" evidence="6">
    <location>
        <begin position="464"/>
        <end position="667"/>
    </location>
</feature>
<dbReference type="InterPro" id="IPR001375">
    <property type="entry name" value="Peptidase_S9_cat"/>
</dbReference>
<dbReference type="Pfam" id="PF02897">
    <property type="entry name" value="Peptidase_S9_N"/>
    <property type="match status" value="1"/>
</dbReference>
<dbReference type="SUPFAM" id="SSF53474">
    <property type="entry name" value="alpha/beta-Hydrolases"/>
    <property type="match status" value="1"/>
</dbReference>
<comment type="catalytic activity">
    <reaction evidence="1">
        <text>Hydrolysis of Pro-|-Xaa &gt;&gt; Ala-|-Xaa in oligopeptides.</text>
        <dbReference type="EC" id="3.4.21.26"/>
    </reaction>
</comment>